<organism evidence="2">
    <name type="scientific">Bradyrhizobium septentrionale</name>
    <dbReference type="NCBI Taxonomy" id="1404411"/>
    <lineage>
        <taxon>Bacteria</taxon>
        <taxon>Pseudomonadati</taxon>
        <taxon>Pseudomonadota</taxon>
        <taxon>Alphaproteobacteria</taxon>
        <taxon>Hyphomicrobiales</taxon>
        <taxon>Nitrobacteraceae</taxon>
        <taxon>Bradyrhizobium</taxon>
    </lineage>
</organism>
<dbReference type="InterPro" id="IPR010781">
    <property type="entry name" value="DUF1376"/>
</dbReference>
<feature type="region of interest" description="Disordered" evidence="1">
    <location>
        <begin position="236"/>
        <end position="259"/>
    </location>
</feature>
<sequence length="259" mass="27607">MNPPKMPIHIGDFLRDTGHLRAAGIGSYLLLLFHYWSTGCLPDDDEQLACIARTSPAEWKKAKPVLEKFFKPGWKLRRVEEDLASARESYERRAKAGEKGGKAKAIAQQSCSNATALPEQPFTFNQGKKDSDANASGAEAPPDHRKRLFSEGLAKIAAMTGKGPDACRSFVGKCLKAAGDDAVIVLGLIEDAERNRVVDPSAWIAARLKGGSNGTVTSPIIQAADDLRRQIASFAGPGAGAEPVRGGSGEATPRLLSQG</sequence>
<feature type="region of interest" description="Disordered" evidence="1">
    <location>
        <begin position="119"/>
        <end position="145"/>
    </location>
</feature>
<evidence type="ECO:0000256" key="1">
    <source>
        <dbReference type="SAM" id="MobiDB-lite"/>
    </source>
</evidence>
<protein>
    <submittedName>
        <fullName evidence="2">DUF1376 domain-containing protein</fullName>
    </submittedName>
</protein>
<proteinExistence type="predicted"/>
<dbReference type="Pfam" id="PF07120">
    <property type="entry name" value="DUF1376"/>
    <property type="match status" value="1"/>
</dbReference>
<accession>A0A973WA13</accession>
<dbReference type="EMBL" id="JAAOLE020000001">
    <property type="protein sequence ID" value="NVI49982.1"/>
    <property type="molecule type" value="Genomic_DNA"/>
</dbReference>
<name>A0A973WA13_9BRAD</name>
<dbReference type="AlphaFoldDB" id="A0A973WA13"/>
<gene>
    <name evidence="2" type="ORF">HAP48_045515</name>
</gene>
<reference evidence="2" key="1">
    <citation type="submission" date="2020-06" db="EMBL/GenBank/DDBJ databases">
        <title>Whole Genome Sequence of Bradyrhizobium sp. Strain 1S1.</title>
        <authorList>
            <person name="Bromfield E.S.P."/>
            <person name="Cloutier S."/>
        </authorList>
    </citation>
    <scope>NUCLEOTIDE SEQUENCE [LARGE SCALE GENOMIC DNA]</scope>
    <source>
        <strain evidence="2">1S1</strain>
    </source>
</reference>
<dbReference type="RefSeq" id="WP_166213147.1">
    <property type="nucleotide sequence ID" value="NZ_CP088285.1"/>
</dbReference>
<comment type="caution">
    <text evidence="2">The sequence shown here is derived from an EMBL/GenBank/DDBJ whole genome shotgun (WGS) entry which is preliminary data.</text>
</comment>
<evidence type="ECO:0000313" key="2">
    <source>
        <dbReference type="EMBL" id="NVI49982.1"/>
    </source>
</evidence>